<feature type="transmembrane region" description="Helical" evidence="1">
    <location>
        <begin position="104"/>
        <end position="123"/>
    </location>
</feature>
<protein>
    <submittedName>
        <fullName evidence="3">YdcF family protein</fullName>
    </submittedName>
</protein>
<dbReference type="InterPro" id="IPR003848">
    <property type="entry name" value="DUF218"/>
</dbReference>
<keyword evidence="4" id="KW-1185">Reference proteome</keyword>
<organism evidence="3 4">
    <name type="scientific">Amycolatopsis acidiphila</name>
    <dbReference type="NCBI Taxonomy" id="715473"/>
    <lineage>
        <taxon>Bacteria</taxon>
        <taxon>Bacillati</taxon>
        <taxon>Actinomycetota</taxon>
        <taxon>Actinomycetes</taxon>
        <taxon>Pseudonocardiales</taxon>
        <taxon>Pseudonocardiaceae</taxon>
        <taxon>Amycolatopsis</taxon>
    </lineage>
</organism>
<dbReference type="Pfam" id="PF02698">
    <property type="entry name" value="DUF218"/>
    <property type="match status" value="1"/>
</dbReference>
<name>A0A558A519_9PSEU</name>
<evidence type="ECO:0000313" key="3">
    <source>
        <dbReference type="EMBL" id="TVT19355.1"/>
    </source>
</evidence>
<evidence type="ECO:0000256" key="1">
    <source>
        <dbReference type="SAM" id="Phobius"/>
    </source>
</evidence>
<accession>A0A558A519</accession>
<dbReference type="AlphaFoldDB" id="A0A558A519"/>
<feature type="transmembrane region" description="Helical" evidence="1">
    <location>
        <begin position="135"/>
        <end position="158"/>
    </location>
</feature>
<dbReference type="Gene3D" id="3.40.50.620">
    <property type="entry name" value="HUPs"/>
    <property type="match status" value="1"/>
</dbReference>
<dbReference type="CDD" id="cd06259">
    <property type="entry name" value="YdcF-like"/>
    <property type="match status" value="1"/>
</dbReference>
<dbReference type="GO" id="GO:0000270">
    <property type="term" value="P:peptidoglycan metabolic process"/>
    <property type="evidence" value="ECO:0007669"/>
    <property type="project" value="TreeGrafter"/>
</dbReference>
<feature type="domain" description="DUF218" evidence="2">
    <location>
        <begin position="170"/>
        <end position="308"/>
    </location>
</feature>
<proteinExistence type="predicted"/>
<dbReference type="OrthoDB" id="9782395at2"/>
<keyword evidence="1" id="KW-0812">Transmembrane</keyword>
<dbReference type="GO" id="GO:0005886">
    <property type="term" value="C:plasma membrane"/>
    <property type="evidence" value="ECO:0007669"/>
    <property type="project" value="TreeGrafter"/>
</dbReference>
<dbReference type="PANTHER" id="PTHR30336:SF4">
    <property type="entry name" value="ENVELOPE BIOGENESIS FACTOR ELYC"/>
    <property type="match status" value="1"/>
</dbReference>
<comment type="caution">
    <text evidence="3">The sequence shown here is derived from an EMBL/GenBank/DDBJ whole genome shotgun (WGS) entry which is preliminary data.</text>
</comment>
<dbReference type="InterPro" id="IPR014729">
    <property type="entry name" value="Rossmann-like_a/b/a_fold"/>
</dbReference>
<reference evidence="3 4" key="1">
    <citation type="submission" date="2019-07" db="EMBL/GenBank/DDBJ databases">
        <title>New species of Amycolatopsis and Streptomyces.</title>
        <authorList>
            <person name="Duangmal K."/>
            <person name="Teo W.F.A."/>
            <person name="Lipun K."/>
        </authorList>
    </citation>
    <scope>NUCLEOTIDE SEQUENCE [LARGE SCALE GENOMIC DNA]</scope>
    <source>
        <strain evidence="3 4">JCM 30562</strain>
    </source>
</reference>
<evidence type="ECO:0000313" key="4">
    <source>
        <dbReference type="Proteomes" id="UP000318578"/>
    </source>
</evidence>
<dbReference type="GO" id="GO:0043164">
    <property type="term" value="P:Gram-negative-bacterium-type cell wall biogenesis"/>
    <property type="evidence" value="ECO:0007669"/>
    <property type="project" value="TreeGrafter"/>
</dbReference>
<feature type="transmembrane region" description="Helical" evidence="1">
    <location>
        <begin position="37"/>
        <end position="55"/>
    </location>
</feature>
<feature type="transmembrane region" description="Helical" evidence="1">
    <location>
        <begin position="12"/>
        <end position="30"/>
    </location>
</feature>
<dbReference type="PANTHER" id="PTHR30336">
    <property type="entry name" value="INNER MEMBRANE PROTEIN, PROBABLE PERMEASE"/>
    <property type="match status" value="1"/>
</dbReference>
<feature type="transmembrane region" description="Helical" evidence="1">
    <location>
        <begin position="67"/>
        <end position="92"/>
    </location>
</feature>
<gene>
    <name evidence="3" type="ORF">FNH06_24675</name>
</gene>
<dbReference type="EMBL" id="VJZA01000048">
    <property type="protein sequence ID" value="TVT19355.1"/>
    <property type="molecule type" value="Genomic_DNA"/>
</dbReference>
<keyword evidence="1" id="KW-0472">Membrane</keyword>
<evidence type="ECO:0000259" key="2">
    <source>
        <dbReference type="Pfam" id="PF02698"/>
    </source>
</evidence>
<dbReference type="InterPro" id="IPR051599">
    <property type="entry name" value="Cell_Envelope_Assoc"/>
</dbReference>
<keyword evidence="1" id="KW-1133">Transmembrane helix</keyword>
<dbReference type="Proteomes" id="UP000318578">
    <property type="component" value="Unassembled WGS sequence"/>
</dbReference>
<sequence length="339" mass="36782">MLVLPARTGGTVLYAYLAAAALGLFAIGVVREPRRVSNGVWLGLACLFVLLWLLVRATESPWLDRVLGLVFLVVALVVAMILPLALIVNGAVMWRREGHRLANSLSLLAGLGIAATAVLLFVTGPSTNPWLNAPVGSFVFVVAYAGFVFGCFLLYSLLYGRLRRRRGFSAIIVLGAGLDSAKVPPLLESRLSLAIRLYRREEGRPLVVVSGGQGPGETTSEAAAMREHLLLRGIPAERIVVEDRATTTEENLRFSTELLDERTRHGYLAAVTNNYHVFRTAVTARRLGLRLDVAGAPTALYFLPSAFLREFAALLVHYRRTNIAAAAVLALVPWAMVVG</sequence>